<reference evidence="1" key="1">
    <citation type="submission" date="2021-06" db="EMBL/GenBank/DDBJ databases">
        <authorList>
            <person name="Kallberg Y."/>
            <person name="Tangrot J."/>
            <person name="Rosling A."/>
        </authorList>
    </citation>
    <scope>NUCLEOTIDE SEQUENCE</scope>
    <source>
        <strain evidence="1">IN212</strain>
    </source>
</reference>
<comment type="caution">
    <text evidence="1">The sequence shown here is derived from an EMBL/GenBank/DDBJ whole genome shotgun (WGS) entry which is preliminary data.</text>
</comment>
<organism evidence="1 2">
    <name type="scientific">Racocetra fulgida</name>
    <dbReference type="NCBI Taxonomy" id="60492"/>
    <lineage>
        <taxon>Eukaryota</taxon>
        <taxon>Fungi</taxon>
        <taxon>Fungi incertae sedis</taxon>
        <taxon>Mucoromycota</taxon>
        <taxon>Glomeromycotina</taxon>
        <taxon>Glomeromycetes</taxon>
        <taxon>Diversisporales</taxon>
        <taxon>Gigasporaceae</taxon>
        <taxon>Racocetra</taxon>
    </lineage>
</organism>
<dbReference type="EMBL" id="CAJVPZ010057607">
    <property type="protein sequence ID" value="CAG8787092.1"/>
    <property type="molecule type" value="Genomic_DNA"/>
</dbReference>
<dbReference type="OrthoDB" id="2448129at2759"/>
<keyword evidence="2" id="KW-1185">Reference proteome</keyword>
<name>A0A9N9P5V4_9GLOM</name>
<proteinExistence type="predicted"/>
<dbReference type="Proteomes" id="UP000789396">
    <property type="component" value="Unassembled WGS sequence"/>
</dbReference>
<protein>
    <submittedName>
        <fullName evidence="1">13286_t:CDS:1</fullName>
    </submittedName>
</protein>
<gene>
    <name evidence="1" type="ORF">RFULGI_LOCUS16357</name>
</gene>
<accession>A0A9N9P5V4</accession>
<feature type="non-terminal residue" evidence="1">
    <location>
        <position position="64"/>
    </location>
</feature>
<evidence type="ECO:0000313" key="1">
    <source>
        <dbReference type="EMBL" id="CAG8787092.1"/>
    </source>
</evidence>
<dbReference type="AlphaFoldDB" id="A0A9N9P5V4"/>
<evidence type="ECO:0000313" key="2">
    <source>
        <dbReference type="Proteomes" id="UP000789396"/>
    </source>
</evidence>
<sequence>MRSEHVYLELAGKSHVIDLAQQDGTDLIKILVAADELGLQKIVEVIKQYLIDNQSELLIRNPIR</sequence>